<proteinExistence type="predicted"/>
<dbReference type="AlphaFoldDB" id="M6VXM8"/>
<reference evidence="1 2" key="1">
    <citation type="submission" date="2013-01" db="EMBL/GenBank/DDBJ databases">
        <authorList>
            <person name="Harkins D.M."/>
            <person name="Durkin A.S."/>
            <person name="Brinkac L.M."/>
            <person name="Haft D.H."/>
            <person name="Selengut J.D."/>
            <person name="Sanka R."/>
            <person name="DePew J."/>
            <person name="Purushe J."/>
            <person name="Matthias M.A."/>
            <person name="Vinetz J.M."/>
            <person name="Sutton G.G."/>
            <person name="Nierman W.C."/>
            <person name="Fouts D.E."/>
        </authorList>
    </citation>
    <scope>NUCLEOTIDE SEQUENCE [LARGE SCALE GENOMIC DNA]</scope>
    <source>
        <strain evidence="1 2">CBC1416</strain>
    </source>
</reference>
<accession>M6VXM8</accession>
<name>M6VXM8_9LEPT</name>
<gene>
    <name evidence="1" type="ORF">LEP1GSC161_0332</name>
</gene>
<protein>
    <submittedName>
        <fullName evidence="1">Uncharacterized protein</fullName>
    </submittedName>
</protein>
<dbReference type="EMBL" id="AKWE02000106">
    <property type="protein sequence ID" value="EMO57789.1"/>
    <property type="molecule type" value="Genomic_DNA"/>
</dbReference>
<evidence type="ECO:0000313" key="1">
    <source>
        <dbReference type="EMBL" id="EMO57789.1"/>
    </source>
</evidence>
<comment type="caution">
    <text evidence="1">The sequence shown here is derived from an EMBL/GenBank/DDBJ whole genome shotgun (WGS) entry which is preliminary data.</text>
</comment>
<sequence>MNQADIYTSEYIVEFIVPWMQADSMFAEYANLIQPFIQIPKDQAESILVIHNGFTESDPFGKTQIDFMVIAKTLPRSKKIALDIFRKLRGRVNLSLPIPTELPEGKTAADFNPITIRKIFGNNVRMIGNVLNGEYRYNASFFIQ</sequence>
<dbReference type="Proteomes" id="UP000012149">
    <property type="component" value="Unassembled WGS sequence"/>
</dbReference>
<organism evidence="1 2">
    <name type="scientific">Leptospira santarosai str. CBC1416</name>
    <dbReference type="NCBI Taxonomy" id="1193059"/>
    <lineage>
        <taxon>Bacteria</taxon>
        <taxon>Pseudomonadati</taxon>
        <taxon>Spirochaetota</taxon>
        <taxon>Spirochaetia</taxon>
        <taxon>Leptospirales</taxon>
        <taxon>Leptospiraceae</taxon>
        <taxon>Leptospira</taxon>
    </lineage>
</organism>
<evidence type="ECO:0000313" key="2">
    <source>
        <dbReference type="Proteomes" id="UP000012149"/>
    </source>
</evidence>